<accession>A0A7S0PY63</accession>
<name>A0A7S0PY63_9EUKA</name>
<gene>
    <name evidence="1" type="ORF">CPEL01642_LOCUS2049</name>
</gene>
<organism evidence="1">
    <name type="scientific">Coccolithus braarudii</name>
    <dbReference type="NCBI Taxonomy" id="221442"/>
    <lineage>
        <taxon>Eukaryota</taxon>
        <taxon>Haptista</taxon>
        <taxon>Haptophyta</taxon>
        <taxon>Prymnesiophyceae</taxon>
        <taxon>Coccolithales</taxon>
        <taxon>Coccolithaceae</taxon>
        <taxon>Coccolithus</taxon>
    </lineage>
</organism>
<dbReference type="EMBL" id="HBEY01004233">
    <property type="protein sequence ID" value="CAD8598719.1"/>
    <property type="molecule type" value="Transcribed_RNA"/>
</dbReference>
<sequence>MDVCRVPHVVRRPWGKRFTRLKCSCGYNRSESQWRADLSAFHRMSDEGQCAKRKEHTELGKHACQVLFMTPMLHLDMWRIGVDQLHLIYLNFFKHVFKYTCHENLPDSKKLLVRAYMKEAGYYSYDAASVDEDLVKHWTGRGVKRFLNEAYIHLPFLLRLAAAPIDLVPDSVQQFVADDGREEMDVGDDELAPTDEEIAEEETAEPEMMQHAQIWDNYMTWVRMVQVPWTDDADEYHDQRDVEYFNYSMQCSRNLLRLKPAIRPWVPHISCFVVPRQMLWMGDPASRAADSCESYGAMVKKMIKHSTCRHRVRGDSSSSVGPAYAHEHKRGDKLWRQTFRRGYIEQAFRRCCVRESLLHGEENVPFLQRSDYQLKQKGR</sequence>
<evidence type="ECO:0000313" key="1">
    <source>
        <dbReference type="EMBL" id="CAD8598719.1"/>
    </source>
</evidence>
<dbReference type="AlphaFoldDB" id="A0A7S0PY63"/>
<reference evidence="1" key="1">
    <citation type="submission" date="2021-01" db="EMBL/GenBank/DDBJ databases">
        <authorList>
            <person name="Corre E."/>
            <person name="Pelletier E."/>
            <person name="Niang G."/>
            <person name="Scheremetjew M."/>
            <person name="Finn R."/>
            <person name="Kale V."/>
            <person name="Holt S."/>
            <person name="Cochrane G."/>
            <person name="Meng A."/>
            <person name="Brown T."/>
            <person name="Cohen L."/>
        </authorList>
    </citation>
    <scope>NUCLEOTIDE SEQUENCE</scope>
    <source>
        <strain evidence="1">PLY182g</strain>
    </source>
</reference>
<proteinExistence type="predicted"/>
<protein>
    <submittedName>
        <fullName evidence="1">Uncharacterized protein</fullName>
    </submittedName>
</protein>